<reference evidence="2" key="1">
    <citation type="submission" date="2022-12" db="EMBL/GenBank/DDBJ databases">
        <authorList>
            <person name="Alioto T."/>
            <person name="Alioto T."/>
            <person name="Gomez Garrido J."/>
        </authorList>
    </citation>
    <scope>NUCLEOTIDE SEQUENCE</scope>
</reference>
<keyword evidence="1" id="KW-0812">Transmembrane</keyword>
<evidence type="ECO:0000313" key="2">
    <source>
        <dbReference type="EMBL" id="CAI5775856.1"/>
    </source>
</evidence>
<evidence type="ECO:0000256" key="1">
    <source>
        <dbReference type="SAM" id="Phobius"/>
    </source>
</evidence>
<proteinExistence type="predicted"/>
<sequence length="217" mass="24117">MASDRRRLNQLLTHSNSELSGSWEQGLVRASRRDTFREISNYILTPEFFLLLVKFVVHLRISSMAEMSSPFRIRLEVAMGMEAKNSFCIHGCGGRVYALVLCLALDAIGVTLGGFVIPSSSARPTASLSLQSADGWVRAGGHHHGVAVKFVKSSTMNVQVIRKMAFGYPVPPSESNWASRHAVIKKVAFQPQQSLAVSFLYFFLLENGIHFHLHPMQ</sequence>
<feature type="transmembrane region" description="Helical" evidence="1">
    <location>
        <begin position="96"/>
        <end position="117"/>
    </location>
</feature>
<dbReference type="Proteomes" id="UP001178461">
    <property type="component" value="Chromosome 5"/>
</dbReference>
<dbReference type="EMBL" id="OX395130">
    <property type="protein sequence ID" value="CAI5775856.1"/>
    <property type="molecule type" value="Genomic_DNA"/>
</dbReference>
<gene>
    <name evidence="2" type="ORF">PODLI_1B032465</name>
</gene>
<keyword evidence="1" id="KW-1133">Transmembrane helix</keyword>
<evidence type="ECO:0000313" key="3">
    <source>
        <dbReference type="Proteomes" id="UP001178461"/>
    </source>
</evidence>
<keyword evidence="3" id="KW-1185">Reference proteome</keyword>
<protein>
    <submittedName>
        <fullName evidence="2">Uncharacterized protein</fullName>
    </submittedName>
</protein>
<dbReference type="AlphaFoldDB" id="A0AA35P524"/>
<name>A0AA35P524_9SAUR</name>
<accession>A0AA35P524</accession>
<feature type="transmembrane region" description="Helical" evidence="1">
    <location>
        <begin position="39"/>
        <end position="61"/>
    </location>
</feature>
<keyword evidence="1" id="KW-0472">Membrane</keyword>
<organism evidence="2 3">
    <name type="scientific">Podarcis lilfordi</name>
    <name type="common">Lilford's wall lizard</name>
    <dbReference type="NCBI Taxonomy" id="74358"/>
    <lineage>
        <taxon>Eukaryota</taxon>
        <taxon>Metazoa</taxon>
        <taxon>Chordata</taxon>
        <taxon>Craniata</taxon>
        <taxon>Vertebrata</taxon>
        <taxon>Euteleostomi</taxon>
        <taxon>Lepidosauria</taxon>
        <taxon>Squamata</taxon>
        <taxon>Bifurcata</taxon>
        <taxon>Unidentata</taxon>
        <taxon>Episquamata</taxon>
        <taxon>Laterata</taxon>
        <taxon>Lacertibaenia</taxon>
        <taxon>Lacertidae</taxon>
        <taxon>Podarcis</taxon>
    </lineage>
</organism>